<gene>
    <name evidence="1" type="ORF">UY3_05979</name>
</gene>
<dbReference type="AlphaFoldDB" id="M7BXQ0"/>
<dbReference type="STRING" id="8469.M7BXQ0"/>
<accession>M7BXQ0</accession>
<dbReference type="Proteomes" id="UP000031443">
    <property type="component" value="Unassembled WGS sequence"/>
</dbReference>
<protein>
    <submittedName>
        <fullName evidence="1">Spondin-1</fullName>
    </submittedName>
</protein>
<reference evidence="2" key="1">
    <citation type="journal article" date="2013" name="Nat. Genet.">
        <title>The draft genomes of soft-shell turtle and green sea turtle yield insights into the development and evolution of the turtle-specific body plan.</title>
        <authorList>
            <person name="Wang Z."/>
            <person name="Pascual-Anaya J."/>
            <person name="Zadissa A."/>
            <person name="Li W."/>
            <person name="Niimura Y."/>
            <person name="Huang Z."/>
            <person name="Li C."/>
            <person name="White S."/>
            <person name="Xiong Z."/>
            <person name="Fang D."/>
            <person name="Wang B."/>
            <person name="Ming Y."/>
            <person name="Chen Y."/>
            <person name="Zheng Y."/>
            <person name="Kuraku S."/>
            <person name="Pignatelli M."/>
            <person name="Herrero J."/>
            <person name="Beal K."/>
            <person name="Nozawa M."/>
            <person name="Li Q."/>
            <person name="Wang J."/>
            <person name="Zhang H."/>
            <person name="Yu L."/>
            <person name="Shigenobu S."/>
            <person name="Wang J."/>
            <person name="Liu J."/>
            <person name="Flicek P."/>
            <person name="Searle S."/>
            <person name="Wang J."/>
            <person name="Kuratani S."/>
            <person name="Yin Y."/>
            <person name="Aken B."/>
            <person name="Zhang G."/>
            <person name="Irie N."/>
        </authorList>
    </citation>
    <scope>NUCLEOTIDE SEQUENCE [LARGE SCALE GENOMIC DNA]</scope>
</reference>
<sequence length="192" mass="21691">MYWPPLPAAPIGLEQRTAATGSRDRPNLRTQQSDEVLTVIKAKAQWPAWQPLNVTSDIRGTWSSLMCWSPFSSVTSPPIAHASSPESRKYSPSPQGLHHPYPVIKKIKRRRYILYYLHIQIMHRDNLPPVPDTRNRTKTLVWAPLDATSRTSSSTLALLWSMGYVQDTVSQTAHKTIADTPTLPFINHLLTT</sequence>
<evidence type="ECO:0000313" key="1">
    <source>
        <dbReference type="EMBL" id="EMP36813.1"/>
    </source>
</evidence>
<evidence type="ECO:0000313" key="2">
    <source>
        <dbReference type="Proteomes" id="UP000031443"/>
    </source>
</evidence>
<organism evidence="1 2">
    <name type="scientific">Chelonia mydas</name>
    <name type="common">Green sea-turtle</name>
    <name type="synonym">Chelonia agassizi</name>
    <dbReference type="NCBI Taxonomy" id="8469"/>
    <lineage>
        <taxon>Eukaryota</taxon>
        <taxon>Metazoa</taxon>
        <taxon>Chordata</taxon>
        <taxon>Craniata</taxon>
        <taxon>Vertebrata</taxon>
        <taxon>Euteleostomi</taxon>
        <taxon>Archelosauria</taxon>
        <taxon>Testudinata</taxon>
        <taxon>Testudines</taxon>
        <taxon>Cryptodira</taxon>
        <taxon>Durocryptodira</taxon>
        <taxon>Americhelydia</taxon>
        <taxon>Chelonioidea</taxon>
        <taxon>Cheloniidae</taxon>
        <taxon>Chelonia</taxon>
    </lineage>
</organism>
<keyword evidence="2" id="KW-1185">Reference proteome</keyword>
<dbReference type="EMBL" id="KB523694">
    <property type="protein sequence ID" value="EMP36813.1"/>
    <property type="molecule type" value="Genomic_DNA"/>
</dbReference>
<name>M7BXQ0_CHEMY</name>
<proteinExistence type="predicted"/>